<name>A0ACC2YZ21_9PEZI</name>
<dbReference type="Proteomes" id="UP001172680">
    <property type="component" value="Unassembled WGS sequence"/>
</dbReference>
<accession>A0ACC2YZ21</accession>
<sequence length="501" mass="57075">MYFIDLEDDCLATSSGATRYAALSYVWGGVNQLQLIRKNLKALKQSKSLSQDSTLAKIPQTIRDAMSVTKALGIRYLWVDALCIVQDDYDSKCVHLQAMASIYAAATKGETQFSIIGGYDEVGLTKSAPYFPDLIFWADLVEKYNHRKLTFSSDILNAFAGITRELSPSFPGGFHYGLPEMFFDIALLWQPKGAIKRREADSQSGRVRLFGPSWSWVGWEGNLDLENWTTFADHILPNTNFEGQLLYEILFGKPYVELVNTPKWRKITATRKFIPVDACWQALKPNKMEVSQFVSPRWTECWNTDAFFGEILTPSSCYQLESEPAHASLGHDARFRYPIPLTSSSSEVLGESDTCTFLLIARLSKASFKLGPLPKTDTDEVPFVNDEGHNVGSIRLNQHNLPNIHEDEGCDLIAISDGRFWSAPCQVDKWVTKFRECYWRRGGDPTNYNHLEEVWPVGEWEPGEKPWSREYYEFVNVLWIEQRGQIAYRKALGKVMKSAWE</sequence>
<feature type="non-terminal residue" evidence="1">
    <location>
        <position position="501"/>
    </location>
</feature>
<keyword evidence="2" id="KW-1185">Reference proteome</keyword>
<gene>
    <name evidence="1" type="ORF">H2199_005814</name>
</gene>
<comment type="caution">
    <text evidence="1">The sequence shown here is derived from an EMBL/GenBank/DDBJ whole genome shotgun (WGS) entry which is preliminary data.</text>
</comment>
<organism evidence="1 2">
    <name type="scientific">Coniosporium tulheliwenetii</name>
    <dbReference type="NCBI Taxonomy" id="3383036"/>
    <lineage>
        <taxon>Eukaryota</taxon>
        <taxon>Fungi</taxon>
        <taxon>Dikarya</taxon>
        <taxon>Ascomycota</taxon>
        <taxon>Pezizomycotina</taxon>
        <taxon>Dothideomycetes</taxon>
        <taxon>Dothideomycetes incertae sedis</taxon>
        <taxon>Coniosporium</taxon>
    </lineage>
</organism>
<protein>
    <submittedName>
        <fullName evidence="1">Uncharacterized protein</fullName>
    </submittedName>
</protein>
<dbReference type="EMBL" id="JAPDRP010000017">
    <property type="protein sequence ID" value="KAJ9640275.1"/>
    <property type="molecule type" value="Genomic_DNA"/>
</dbReference>
<reference evidence="1" key="1">
    <citation type="submission" date="2022-10" db="EMBL/GenBank/DDBJ databases">
        <title>Culturing micro-colonial fungi from biological soil crusts in the Mojave desert and describing Neophaeococcomyces mojavensis, and introducing the new genera and species Taxawa tesnikishii.</title>
        <authorList>
            <person name="Kurbessoian T."/>
            <person name="Stajich J.E."/>
        </authorList>
    </citation>
    <scope>NUCLEOTIDE SEQUENCE</scope>
    <source>
        <strain evidence="1">JES_115</strain>
    </source>
</reference>
<proteinExistence type="predicted"/>
<evidence type="ECO:0000313" key="1">
    <source>
        <dbReference type="EMBL" id="KAJ9640275.1"/>
    </source>
</evidence>
<evidence type="ECO:0000313" key="2">
    <source>
        <dbReference type="Proteomes" id="UP001172680"/>
    </source>
</evidence>